<dbReference type="Pfam" id="PF00005">
    <property type="entry name" value="ABC_tran"/>
    <property type="match status" value="1"/>
</dbReference>
<comment type="caution">
    <text evidence="12">The sequence shown here is derived from an EMBL/GenBank/DDBJ whole genome shotgun (WGS) entry which is preliminary data.</text>
</comment>
<dbReference type="InterPro" id="IPR027417">
    <property type="entry name" value="P-loop_NTPase"/>
</dbReference>
<dbReference type="InterPro" id="IPR039421">
    <property type="entry name" value="Type_1_exporter"/>
</dbReference>
<comment type="subcellular location">
    <subcellularLocation>
        <location evidence="1">Cell membrane</location>
        <topology evidence="1">Multi-pass membrane protein</topology>
    </subcellularLocation>
</comment>
<evidence type="ECO:0000256" key="7">
    <source>
        <dbReference type="ARBA" id="ARBA00022989"/>
    </source>
</evidence>
<dbReference type="Gene3D" id="3.40.50.300">
    <property type="entry name" value="P-loop containing nucleotide triphosphate hydrolases"/>
    <property type="match status" value="1"/>
</dbReference>
<dbReference type="GO" id="GO:0016887">
    <property type="term" value="F:ATP hydrolysis activity"/>
    <property type="evidence" value="ECO:0007669"/>
    <property type="project" value="InterPro"/>
</dbReference>
<dbReference type="AlphaFoldDB" id="A0A7X9RTM4"/>
<dbReference type="GO" id="GO:0005886">
    <property type="term" value="C:plasma membrane"/>
    <property type="evidence" value="ECO:0007669"/>
    <property type="project" value="UniProtKB-SubCell"/>
</dbReference>
<dbReference type="Proteomes" id="UP000576082">
    <property type="component" value="Unassembled WGS sequence"/>
</dbReference>
<evidence type="ECO:0000256" key="4">
    <source>
        <dbReference type="ARBA" id="ARBA00022692"/>
    </source>
</evidence>
<dbReference type="PROSITE" id="PS50893">
    <property type="entry name" value="ABC_TRANSPORTER_2"/>
    <property type="match status" value="1"/>
</dbReference>
<sequence>MARKDSGEKKKQRLDKGSIKKLRGIFRFMMPYKGVFTLGLISLFFSSTILLALPKLIGVLMDTAQGKVTIPWLPDLKSVGLALMAVLLFQSIFSFLRVYFFAKVNENAIADIRKALYQKFMSLPMSFYDKNRSGELFSRITSDVSVLQDTFSTTLAELFRQIATLVFGVSILFYENPKLSSIMILSFPILIIFAIIFGKFIRKLSKSTQDELANANIVVEETIQSIGTVKTFANEDFEIKRYSSNLSKVVDIALKSATYKGTFISFIIFVLMGGILGVLWYGTYMVSVDEISIGSLTTFVLYTMFIGGSLAGLGDIYGTLQKAVGATDRVEEILAANSEHEIDKETIPKLEGKISFNNVKFSYPTRKEVEVLKGVNLEIEKGEKVALVGKSGGGKSTIAHLLQRFYDIDSGELLIDGKSSQDYNLIGFRKHVGVVPQEVLLFGGSIQENIAYGNPEASEAEIIEAARKANALDFIRSFPEGMETLVGERGVKLSGGQRQRIAIARAILKDPAILILDEATSALDIESEKLVQDALEKLMEGRTSLIIAHRLSTIRNAHKIAVLEEGKIAEIGNHNDLISETDGAYAKLIQMQEY</sequence>
<dbReference type="InterPro" id="IPR003593">
    <property type="entry name" value="AAA+_ATPase"/>
</dbReference>
<feature type="transmembrane region" description="Helical" evidence="9">
    <location>
        <begin position="293"/>
        <end position="313"/>
    </location>
</feature>
<dbReference type="SUPFAM" id="SSF52540">
    <property type="entry name" value="P-loop containing nucleoside triphosphate hydrolases"/>
    <property type="match status" value="1"/>
</dbReference>
<keyword evidence="5" id="KW-0547">Nucleotide-binding</keyword>
<protein>
    <submittedName>
        <fullName evidence="12">ATP-binding cassette domain-containing protein</fullName>
    </submittedName>
</protein>
<dbReference type="EMBL" id="JABANE010000010">
    <property type="protein sequence ID" value="NME67427.1"/>
    <property type="molecule type" value="Genomic_DNA"/>
</dbReference>
<reference evidence="12 13" key="1">
    <citation type="submission" date="2020-04" db="EMBL/GenBank/DDBJ databases">
        <title>Flammeovirga sp. SR4, a novel species isolated from seawater.</title>
        <authorList>
            <person name="Wang X."/>
        </authorList>
    </citation>
    <scope>NUCLEOTIDE SEQUENCE [LARGE SCALE GENOMIC DNA]</scope>
    <source>
        <strain evidence="12 13">ATCC 23126</strain>
    </source>
</reference>
<dbReference type="InterPro" id="IPR003439">
    <property type="entry name" value="ABC_transporter-like_ATP-bd"/>
</dbReference>
<keyword evidence="8 9" id="KW-0472">Membrane</keyword>
<feature type="transmembrane region" description="Helical" evidence="9">
    <location>
        <begin position="263"/>
        <end position="281"/>
    </location>
</feature>
<dbReference type="GO" id="GO:0015421">
    <property type="term" value="F:ABC-type oligopeptide transporter activity"/>
    <property type="evidence" value="ECO:0007669"/>
    <property type="project" value="TreeGrafter"/>
</dbReference>
<keyword evidence="7 9" id="KW-1133">Transmembrane helix</keyword>
<keyword evidence="4 9" id="KW-0812">Transmembrane</keyword>
<dbReference type="CDD" id="cd18576">
    <property type="entry name" value="ABC_6TM_bac_exporter_ABCB8_10_like"/>
    <property type="match status" value="1"/>
</dbReference>
<name>A0A7X9RTM4_9BACT</name>
<feature type="transmembrane region" description="Helical" evidence="9">
    <location>
        <begin position="76"/>
        <end position="96"/>
    </location>
</feature>
<evidence type="ECO:0000259" key="11">
    <source>
        <dbReference type="PROSITE" id="PS50929"/>
    </source>
</evidence>
<dbReference type="PANTHER" id="PTHR43394:SF1">
    <property type="entry name" value="ATP-BINDING CASSETTE SUB-FAMILY B MEMBER 10, MITOCHONDRIAL"/>
    <property type="match status" value="1"/>
</dbReference>
<dbReference type="Pfam" id="PF00664">
    <property type="entry name" value="ABC_membrane"/>
    <property type="match status" value="1"/>
</dbReference>
<evidence type="ECO:0000256" key="2">
    <source>
        <dbReference type="ARBA" id="ARBA00007577"/>
    </source>
</evidence>
<evidence type="ECO:0000256" key="5">
    <source>
        <dbReference type="ARBA" id="ARBA00022741"/>
    </source>
</evidence>
<dbReference type="FunFam" id="3.40.50.300:FF:000205">
    <property type="entry name" value="ABC transporter B family member 4"/>
    <property type="match status" value="1"/>
</dbReference>
<proteinExistence type="inferred from homology"/>
<feature type="domain" description="ABC transporter" evidence="10">
    <location>
        <begin position="354"/>
        <end position="590"/>
    </location>
</feature>
<dbReference type="SMART" id="SM00382">
    <property type="entry name" value="AAA"/>
    <property type="match status" value="1"/>
</dbReference>
<dbReference type="RefSeq" id="WP_169655763.1">
    <property type="nucleotide sequence ID" value="NZ_JABANE010000010.1"/>
</dbReference>
<evidence type="ECO:0000256" key="9">
    <source>
        <dbReference type="SAM" id="Phobius"/>
    </source>
</evidence>
<evidence type="ECO:0000313" key="12">
    <source>
        <dbReference type="EMBL" id="NME67427.1"/>
    </source>
</evidence>
<dbReference type="CDD" id="cd03249">
    <property type="entry name" value="ABC_MTABC3_MDL1_MDL2"/>
    <property type="match status" value="1"/>
</dbReference>
<dbReference type="GO" id="GO:0090374">
    <property type="term" value="P:oligopeptide export from mitochondrion"/>
    <property type="evidence" value="ECO:0007669"/>
    <property type="project" value="TreeGrafter"/>
</dbReference>
<dbReference type="SUPFAM" id="SSF90123">
    <property type="entry name" value="ABC transporter transmembrane region"/>
    <property type="match status" value="1"/>
</dbReference>
<dbReference type="PROSITE" id="PS50929">
    <property type="entry name" value="ABC_TM1F"/>
    <property type="match status" value="1"/>
</dbReference>
<evidence type="ECO:0000313" key="13">
    <source>
        <dbReference type="Proteomes" id="UP000576082"/>
    </source>
</evidence>
<dbReference type="InterPro" id="IPR036640">
    <property type="entry name" value="ABC1_TM_sf"/>
</dbReference>
<evidence type="ECO:0000256" key="1">
    <source>
        <dbReference type="ARBA" id="ARBA00004651"/>
    </source>
</evidence>
<evidence type="ECO:0000256" key="6">
    <source>
        <dbReference type="ARBA" id="ARBA00022840"/>
    </source>
</evidence>
<dbReference type="PANTHER" id="PTHR43394">
    <property type="entry name" value="ATP-DEPENDENT PERMEASE MDL1, MITOCHONDRIAL"/>
    <property type="match status" value="1"/>
</dbReference>
<dbReference type="InterPro" id="IPR017871">
    <property type="entry name" value="ABC_transporter-like_CS"/>
</dbReference>
<evidence type="ECO:0000256" key="8">
    <source>
        <dbReference type="ARBA" id="ARBA00023136"/>
    </source>
</evidence>
<keyword evidence="13" id="KW-1185">Reference proteome</keyword>
<evidence type="ECO:0000256" key="3">
    <source>
        <dbReference type="ARBA" id="ARBA00022448"/>
    </source>
</evidence>
<keyword evidence="6 12" id="KW-0067">ATP-binding</keyword>
<dbReference type="PROSITE" id="PS00211">
    <property type="entry name" value="ABC_TRANSPORTER_1"/>
    <property type="match status" value="1"/>
</dbReference>
<feature type="transmembrane region" description="Helical" evidence="9">
    <location>
        <begin position="180"/>
        <end position="201"/>
    </location>
</feature>
<accession>A0A7X9RTM4</accession>
<dbReference type="InterPro" id="IPR011527">
    <property type="entry name" value="ABC1_TM_dom"/>
</dbReference>
<dbReference type="Gene3D" id="1.20.1560.10">
    <property type="entry name" value="ABC transporter type 1, transmembrane domain"/>
    <property type="match status" value="1"/>
</dbReference>
<organism evidence="12 13">
    <name type="scientific">Flammeovirga aprica JL-4</name>
    <dbReference type="NCBI Taxonomy" id="694437"/>
    <lineage>
        <taxon>Bacteria</taxon>
        <taxon>Pseudomonadati</taxon>
        <taxon>Bacteroidota</taxon>
        <taxon>Cytophagia</taxon>
        <taxon>Cytophagales</taxon>
        <taxon>Flammeovirgaceae</taxon>
        <taxon>Flammeovirga</taxon>
    </lineage>
</organism>
<feature type="domain" description="ABC transmembrane type-1" evidence="11">
    <location>
        <begin position="38"/>
        <end position="322"/>
    </location>
</feature>
<comment type="similarity">
    <text evidence="2">Belongs to the ABC transporter superfamily. ABCB family. Multidrug resistance exporter (TC 3.A.1.201) subfamily.</text>
</comment>
<evidence type="ECO:0000259" key="10">
    <source>
        <dbReference type="PROSITE" id="PS50893"/>
    </source>
</evidence>
<gene>
    <name evidence="12" type="ORF">HHU12_05570</name>
</gene>
<dbReference type="GO" id="GO:0005524">
    <property type="term" value="F:ATP binding"/>
    <property type="evidence" value="ECO:0007669"/>
    <property type="project" value="UniProtKB-KW"/>
</dbReference>
<keyword evidence="3" id="KW-0813">Transport</keyword>